<evidence type="ECO:0000256" key="9">
    <source>
        <dbReference type="ARBA" id="ARBA00022786"/>
    </source>
</evidence>
<comment type="pathway">
    <text evidence="3">Protein modification; protein ubiquitination.</text>
</comment>
<evidence type="ECO:0000256" key="5">
    <source>
        <dbReference type="ARBA" id="ARBA00022679"/>
    </source>
</evidence>
<dbReference type="PANTHER" id="PTHR13145:SF0">
    <property type="entry name" value="E3 UBIQUITIN-PROTEIN LIGASE MARCHF6"/>
    <property type="match status" value="1"/>
</dbReference>
<keyword evidence="12" id="KW-0472">Membrane</keyword>
<dbReference type="EC" id="2.3.2.27" evidence="4"/>
<dbReference type="SUPFAM" id="SSF57850">
    <property type="entry name" value="RING/U-box"/>
    <property type="match status" value="1"/>
</dbReference>
<comment type="caution">
    <text evidence="14">The sequence shown here is derived from an EMBL/GenBank/DDBJ whole genome shotgun (WGS) entry which is preliminary data.</text>
</comment>
<reference evidence="14" key="1">
    <citation type="submission" date="2022-03" db="EMBL/GenBank/DDBJ databases">
        <title>A functionally conserved STORR gene fusion in Papaver species that diverged 16.8 million years ago.</title>
        <authorList>
            <person name="Catania T."/>
        </authorList>
    </citation>
    <scope>NUCLEOTIDE SEQUENCE</scope>
    <source>
        <strain evidence="14">S-191538</strain>
    </source>
</reference>
<evidence type="ECO:0000256" key="1">
    <source>
        <dbReference type="ARBA" id="ARBA00000900"/>
    </source>
</evidence>
<dbReference type="GO" id="GO:0008270">
    <property type="term" value="F:zinc ion binding"/>
    <property type="evidence" value="ECO:0007669"/>
    <property type="project" value="UniProtKB-KW"/>
</dbReference>
<keyword evidence="8" id="KW-0863">Zinc-finger</keyword>
<evidence type="ECO:0000259" key="13">
    <source>
        <dbReference type="PROSITE" id="PS51292"/>
    </source>
</evidence>
<accession>A0AA42AT93</accession>
<dbReference type="GO" id="GO:0061630">
    <property type="term" value="F:ubiquitin protein ligase activity"/>
    <property type="evidence" value="ECO:0007669"/>
    <property type="project" value="UniProtKB-EC"/>
</dbReference>
<organism evidence="14 15">
    <name type="scientific">Papaver nudicaule</name>
    <name type="common">Iceland poppy</name>
    <dbReference type="NCBI Taxonomy" id="74823"/>
    <lineage>
        <taxon>Eukaryota</taxon>
        <taxon>Viridiplantae</taxon>
        <taxon>Streptophyta</taxon>
        <taxon>Embryophyta</taxon>
        <taxon>Tracheophyta</taxon>
        <taxon>Spermatophyta</taxon>
        <taxon>Magnoliopsida</taxon>
        <taxon>Ranunculales</taxon>
        <taxon>Papaveraceae</taxon>
        <taxon>Papaveroideae</taxon>
        <taxon>Papaver</taxon>
    </lineage>
</organism>
<keyword evidence="7" id="KW-0479">Metal-binding</keyword>
<feature type="domain" description="RING-CH-type" evidence="13">
    <location>
        <begin position="21"/>
        <end position="110"/>
    </location>
</feature>
<keyword evidence="10" id="KW-0862">Zinc</keyword>
<proteinExistence type="predicted"/>
<comment type="subcellular location">
    <subcellularLocation>
        <location evidence="2">Membrane</location>
        <topology evidence="2">Multi-pass membrane protein</topology>
    </subcellularLocation>
</comment>
<dbReference type="SMART" id="SM00744">
    <property type="entry name" value="RINGv"/>
    <property type="match status" value="1"/>
</dbReference>
<gene>
    <name evidence="14" type="ORF">MKW94_021549</name>
</gene>
<name>A0AA42AT93_PAPNU</name>
<dbReference type="PANTHER" id="PTHR13145">
    <property type="entry name" value="SSM4 PROTEIN"/>
    <property type="match status" value="1"/>
</dbReference>
<evidence type="ECO:0000313" key="14">
    <source>
        <dbReference type="EMBL" id="MCL7039616.1"/>
    </source>
</evidence>
<evidence type="ECO:0000256" key="6">
    <source>
        <dbReference type="ARBA" id="ARBA00022692"/>
    </source>
</evidence>
<comment type="catalytic activity">
    <reaction evidence="1">
        <text>S-ubiquitinyl-[E2 ubiquitin-conjugating enzyme]-L-cysteine + [acceptor protein]-L-lysine = [E2 ubiquitin-conjugating enzyme]-L-cysteine + N(6)-ubiquitinyl-[acceptor protein]-L-lysine.</text>
        <dbReference type="EC" id="2.3.2.27"/>
    </reaction>
</comment>
<keyword evidence="11" id="KW-1133">Transmembrane helix</keyword>
<dbReference type="InterPro" id="IPR013083">
    <property type="entry name" value="Znf_RING/FYVE/PHD"/>
</dbReference>
<dbReference type="AlphaFoldDB" id="A0AA42AT93"/>
<keyword evidence="5" id="KW-0808">Transferase</keyword>
<evidence type="ECO:0000256" key="2">
    <source>
        <dbReference type="ARBA" id="ARBA00004141"/>
    </source>
</evidence>
<keyword evidence="15" id="KW-1185">Reference proteome</keyword>
<sequence length="125" mass="14443">MERGLETREIINKKEIVEAEEEERISRICRICHGPGNSENPLQYPCACSGSMKFVPPKCILHWIEVCKHKFPVYRVFAENIPTALPLREFLAGTAMKACHLVCGFVYQFSAKFLWYPYLHFGYGI</sequence>
<evidence type="ECO:0000256" key="12">
    <source>
        <dbReference type="ARBA" id="ARBA00023136"/>
    </source>
</evidence>
<evidence type="ECO:0000256" key="10">
    <source>
        <dbReference type="ARBA" id="ARBA00022833"/>
    </source>
</evidence>
<dbReference type="EMBL" id="JAJJMA010203235">
    <property type="protein sequence ID" value="MCL7039616.1"/>
    <property type="molecule type" value="Genomic_DNA"/>
</dbReference>
<dbReference type="InterPro" id="IPR011016">
    <property type="entry name" value="Znf_RING-CH"/>
</dbReference>
<dbReference type="Proteomes" id="UP001177140">
    <property type="component" value="Unassembled WGS sequence"/>
</dbReference>
<protein>
    <recommendedName>
        <fullName evidence="4">RING-type E3 ubiquitin transferase</fullName>
        <ecNumber evidence="4">2.3.2.27</ecNumber>
    </recommendedName>
</protein>
<evidence type="ECO:0000313" key="15">
    <source>
        <dbReference type="Proteomes" id="UP001177140"/>
    </source>
</evidence>
<evidence type="ECO:0000256" key="4">
    <source>
        <dbReference type="ARBA" id="ARBA00012483"/>
    </source>
</evidence>
<evidence type="ECO:0000256" key="7">
    <source>
        <dbReference type="ARBA" id="ARBA00022723"/>
    </source>
</evidence>
<evidence type="ECO:0000256" key="8">
    <source>
        <dbReference type="ARBA" id="ARBA00022771"/>
    </source>
</evidence>
<evidence type="ECO:0000256" key="11">
    <source>
        <dbReference type="ARBA" id="ARBA00022989"/>
    </source>
</evidence>
<dbReference type="PROSITE" id="PS51292">
    <property type="entry name" value="ZF_RING_CH"/>
    <property type="match status" value="1"/>
</dbReference>
<dbReference type="Gene3D" id="3.30.40.10">
    <property type="entry name" value="Zinc/RING finger domain, C3HC4 (zinc finger)"/>
    <property type="match status" value="1"/>
</dbReference>
<keyword evidence="6" id="KW-0812">Transmembrane</keyword>
<dbReference type="GO" id="GO:0005789">
    <property type="term" value="C:endoplasmic reticulum membrane"/>
    <property type="evidence" value="ECO:0007669"/>
    <property type="project" value="TreeGrafter"/>
</dbReference>
<evidence type="ECO:0000256" key="3">
    <source>
        <dbReference type="ARBA" id="ARBA00004906"/>
    </source>
</evidence>
<dbReference type="GO" id="GO:0036503">
    <property type="term" value="P:ERAD pathway"/>
    <property type="evidence" value="ECO:0007669"/>
    <property type="project" value="TreeGrafter"/>
</dbReference>
<dbReference type="Pfam" id="PF12906">
    <property type="entry name" value="RINGv"/>
    <property type="match status" value="1"/>
</dbReference>
<keyword evidence="9" id="KW-0833">Ubl conjugation pathway</keyword>